<evidence type="ECO:0000313" key="3">
    <source>
        <dbReference type="Proteomes" id="UP000482960"/>
    </source>
</evidence>
<feature type="region of interest" description="Disordered" evidence="1">
    <location>
        <begin position="1"/>
        <end position="21"/>
    </location>
</feature>
<comment type="caution">
    <text evidence="2">The sequence shown here is derived from an EMBL/GenBank/DDBJ whole genome shotgun (WGS) entry which is preliminary data.</text>
</comment>
<proteinExistence type="predicted"/>
<accession>A0A6V8L5Q2</accession>
<evidence type="ECO:0000256" key="1">
    <source>
        <dbReference type="SAM" id="MobiDB-lite"/>
    </source>
</evidence>
<keyword evidence="3" id="KW-1185">Reference proteome</keyword>
<evidence type="ECO:0008006" key="4">
    <source>
        <dbReference type="Google" id="ProtNLM"/>
    </source>
</evidence>
<evidence type="ECO:0000313" key="2">
    <source>
        <dbReference type="EMBL" id="GFJ89446.1"/>
    </source>
</evidence>
<dbReference type="RefSeq" id="WP_173077062.1">
    <property type="nucleotide sequence ID" value="NZ_BLPG01000001.1"/>
</dbReference>
<dbReference type="AlphaFoldDB" id="A0A6V8L5Q2"/>
<sequence length="81" mass="8670">MSVASAAELHAQAVRETEHGRHAAARRLLRAALNSGPDPELRARILISLAYHEAERRRLDDGLALLAEADAVADLPAAPRG</sequence>
<gene>
    <name evidence="2" type="ORF">Prum_030880</name>
</gene>
<organism evidence="2 3">
    <name type="scientific">Phytohabitans rumicis</name>
    <dbReference type="NCBI Taxonomy" id="1076125"/>
    <lineage>
        <taxon>Bacteria</taxon>
        <taxon>Bacillati</taxon>
        <taxon>Actinomycetota</taxon>
        <taxon>Actinomycetes</taxon>
        <taxon>Micromonosporales</taxon>
        <taxon>Micromonosporaceae</taxon>
    </lineage>
</organism>
<dbReference type="Proteomes" id="UP000482960">
    <property type="component" value="Unassembled WGS sequence"/>
</dbReference>
<reference evidence="2 3" key="2">
    <citation type="submission" date="2020-03" db="EMBL/GenBank/DDBJ databases">
        <authorList>
            <person name="Ichikawa N."/>
            <person name="Kimura A."/>
            <person name="Kitahashi Y."/>
            <person name="Uohara A."/>
        </authorList>
    </citation>
    <scope>NUCLEOTIDE SEQUENCE [LARGE SCALE GENOMIC DNA]</scope>
    <source>
        <strain evidence="2 3">NBRC 108638</strain>
    </source>
</reference>
<reference evidence="2 3" key="1">
    <citation type="submission" date="2020-03" db="EMBL/GenBank/DDBJ databases">
        <title>Whole genome shotgun sequence of Phytohabitans rumicis NBRC 108638.</title>
        <authorList>
            <person name="Komaki H."/>
            <person name="Tamura T."/>
        </authorList>
    </citation>
    <scope>NUCLEOTIDE SEQUENCE [LARGE SCALE GENOMIC DNA]</scope>
    <source>
        <strain evidence="2 3">NBRC 108638</strain>
    </source>
</reference>
<protein>
    <recommendedName>
        <fullName evidence="4">Tetratrico peptide repeat group 5 domain-containing protein</fullName>
    </recommendedName>
</protein>
<name>A0A6V8L5Q2_9ACTN</name>
<dbReference type="EMBL" id="BLPG01000001">
    <property type="protein sequence ID" value="GFJ89446.1"/>
    <property type="molecule type" value="Genomic_DNA"/>
</dbReference>